<protein>
    <recommendedName>
        <fullName evidence="9">Transmembrane protein</fullName>
    </recommendedName>
</protein>
<keyword evidence="3 6" id="KW-1133">Transmembrane helix</keyword>
<keyword evidence="2 6" id="KW-0812">Transmembrane</keyword>
<evidence type="ECO:0000256" key="6">
    <source>
        <dbReference type="SAM" id="Phobius"/>
    </source>
</evidence>
<dbReference type="PANTHER" id="PTHR15549:SF26">
    <property type="entry name" value="AXIAL BUDDING PATTERN PROTEIN 2-RELATED"/>
    <property type="match status" value="1"/>
</dbReference>
<comment type="subcellular location">
    <subcellularLocation>
        <location evidence="1">Membrane</location>
        <topology evidence="1">Single-pass membrane protein</topology>
    </subcellularLocation>
</comment>
<evidence type="ECO:0008006" key="9">
    <source>
        <dbReference type="Google" id="ProtNLM"/>
    </source>
</evidence>
<dbReference type="STRING" id="139825.A0A401H404"/>
<gene>
    <name evidence="7" type="ORF">SCP_1501360</name>
</gene>
<evidence type="ECO:0000256" key="3">
    <source>
        <dbReference type="ARBA" id="ARBA00022989"/>
    </source>
</evidence>
<dbReference type="InterPro" id="IPR051694">
    <property type="entry name" value="Immunoregulatory_rcpt-like"/>
</dbReference>
<name>A0A401H404_9APHY</name>
<feature type="compositionally biased region" description="Basic and acidic residues" evidence="5">
    <location>
        <begin position="238"/>
        <end position="254"/>
    </location>
</feature>
<evidence type="ECO:0000256" key="4">
    <source>
        <dbReference type="ARBA" id="ARBA00023136"/>
    </source>
</evidence>
<feature type="region of interest" description="Disordered" evidence="5">
    <location>
        <begin position="24"/>
        <end position="53"/>
    </location>
</feature>
<evidence type="ECO:0000256" key="5">
    <source>
        <dbReference type="SAM" id="MobiDB-lite"/>
    </source>
</evidence>
<comment type="caution">
    <text evidence="7">The sequence shown here is derived from an EMBL/GenBank/DDBJ whole genome shotgun (WGS) entry which is preliminary data.</text>
</comment>
<evidence type="ECO:0000313" key="8">
    <source>
        <dbReference type="Proteomes" id="UP000287166"/>
    </source>
</evidence>
<dbReference type="AlphaFoldDB" id="A0A401H404"/>
<feature type="compositionally biased region" description="Low complexity" evidence="5">
    <location>
        <begin position="38"/>
        <end position="53"/>
    </location>
</feature>
<keyword evidence="8" id="KW-1185">Reference proteome</keyword>
<evidence type="ECO:0000256" key="2">
    <source>
        <dbReference type="ARBA" id="ARBA00022692"/>
    </source>
</evidence>
<proteinExistence type="predicted"/>
<dbReference type="InParanoid" id="A0A401H404"/>
<organism evidence="7 8">
    <name type="scientific">Sparassis crispa</name>
    <dbReference type="NCBI Taxonomy" id="139825"/>
    <lineage>
        <taxon>Eukaryota</taxon>
        <taxon>Fungi</taxon>
        <taxon>Dikarya</taxon>
        <taxon>Basidiomycota</taxon>
        <taxon>Agaricomycotina</taxon>
        <taxon>Agaricomycetes</taxon>
        <taxon>Polyporales</taxon>
        <taxon>Sparassidaceae</taxon>
        <taxon>Sparassis</taxon>
    </lineage>
</organism>
<dbReference type="RefSeq" id="XP_027620044.1">
    <property type="nucleotide sequence ID" value="XM_027764243.1"/>
</dbReference>
<feature type="region of interest" description="Disordered" evidence="5">
    <location>
        <begin position="434"/>
        <end position="457"/>
    </location>
</feature>
<dbReference type="PANTHER" id="PTHR15549">
    <property type="entry name" value="PAIRED IMMUNOGLOBULIN-LIKE TYPE 2 RECEPTOR"/>
    <property type="match status" value="1"/>
</dbReference>
<dbReference type="GO" id="GO:0016020">
    <property type="term" value="C:membrane"/>
    <property type="evidence" value="ECO:0007669"/>
    <property type="project" value="UniProtKB-SubCell"/>
</dbReference>
<keyword evidence="4 6" id="KW-0472">Membrane</keyword>
<evidence type="ECO:0000313" key="7">
    <source>
        <dbReference type="EMBL" id="GBE89131.1"/>
    </source>
</evidence>
<reference evidence="7 8" key="1">
    <citation type="journal article" date="2018" name="Sci. Rep.">
        <title>Genome sequence of the cauliflower mushroom Sparassis crispa (Hanabiratake) and its association with beneficial usage.</title>
        <authorList>
            <person name="Kiyama R."/>
            <person name="Furutani Y."/>
            <person name="Kawaguchi K."/>
            <person name="Nakanishi T."/>
        </authorList>
    </citation>
    <scope>NUCLEOTIDE SEQUENCE [LARGE SCALE GENOMIC DNA]</scope>
</reference>
<dbReference type="GeneID" id="38786048"/>
<dbReference type="EMBL" id="BFAD01000015">
    <property type="protein sequence ID" value="GBE89131.1"/>
    <property type="molecule type" value="Genomic_DNA"/>
</dbReference>
<evidence type="ECO:0000256" key="1">
    <source>
        <dbReference type="ARBA" id="ARBA00004167"/>
    </source>
</evidence>
<dbReference type="GO" id="GO:0071944">
    <property type="term" value="C:cell periphery"/>
    <property type="evidence" value="ECO:0007669"/>
    <property type="project" value="UniProtKB-ARBA"/>
</dbReference>
<dbReference type="Proteomes" id="UP000287166">
    <property type="component" value="Unassembled WGS sequence"/>
</dbReference>
<feature type="transmembrane region" description="Helical" evidence="6">
    <location>
        <begin position="174"/>
        <end position="198"/>
    </location>
</feature>
<feature type="region of interest" description="Disordered" evidence="5">
    <location>
        <begin position="208"/>
        <end position="319"/>
    </location>
</feature>
<accession>A0A401H404</accession>
<sequence length="457" mass="47923">MAASFTQGGVGPVSLPGTVLSGMASSTNPLNIPPTPPITTSNTPTPTSVTPSPSASFSFTTPVNLTSCKSGFVGWNYSGPADSLSLYVLNGLIIENGTTNLNQSIATALDPTTLLYIWSPVNVAAGGYVLAAEVAGISAQSSEFFVASGTNSSCLASVSTPEPSAGVSSSNHHVGAIVGGVIGGVAFVVVILLILFLYRRRRPGPILPRTRALSDAGAKKEGRWTGLSSRDTVNGDLPTKRSHDSVSHSEHSEETAVEQYSSEDIAEAKLGSPYKRESIETVPPLPYTESRRSSLASPVSPTSPRRSGSYGRGRARSQSQVMALTDFGADRAARHVSRRSVDSSILVHSPDALQGPVELPSIHSPADVVPINRSSSAGIPRRAARKPVPTYMEDAPVDNDPAPVSGGLWENHGSRSHSREDLAAAGINLPKLDHKSSFGEMKPMHVLIPDMPPPPRD</sequence>
<dbReference type="OrthoDB" id="3266934at2759"/>
<feature type="compositionally biased region" description="Polar residues" evidence="5">
    <location>
        <begin position="293"/>
        <end position="302"/>
    </location>
</feature>